<sequence length="335" mass="37160">MMHSYSDYVAQKLNTTRIITDEVMCMVGIENSRMNYIHYNDPLAGMTIKDNTNIVMFNMYQSMFSYNCAKFVLNTIEYNIATTTKDEIIGLLKLNSEVNLFLDNETGILKMHSNLTENVSMILDLKTGIMTYILCIDGFEYKGAITENLTPDIINQTNKNKAPSNYCFEDILCLNFKDKTKNILGLPLDSGWAEIEGMLGGILIDVGAGVFATGFGDGFGFIVGGGMMLVGGALLCADANGWTTDRYNLSRAFSSGLDIALCFFPVSFVPRTFKVFELATESGKIFDEGGKVGKMGKVILKGFDEVQGDLYGEAMDKILVDPFKEFLNPYLEKNN</sequence>
<proteinExistence type="predicted"/>
<protein>
    <submittedName>
        <fullName evidence="1">Uncharacterized protein</fullName>
    </submittedName>
</protein>
<reference evidence="1 2" key="1">
    <citation type="submission" date="2016-04" db="EMBL/GenBank/DDBJ databases">
        <title>Genome sequence of Methanosphaera cuniculi DSM 4103.</title>
        <authorList>
            <person name="Poehlein A."/>
            <person name="Seedorf H."/>
            <person name="Daniel R."/>
        </authorList>
    </citation>
    <scope>NUCLEOTIDE SEQUENCE [LARGE SCALE GENOMIC DNA]</scope>
    <source>
        <strain evidence="1 2">DSM 4103</strain>
    </source>
</reference>
<organism evidence="1 2">
    <name type="scientific">Methanosphaera cuniculi</name>
    <dbReference type="NCBI Taxonomy" id="1077256"/>
    <lineage>
        <taxon>Archaea</taxon>
        <taxon>Methanobacteriati</taxon>
        <taxon>Methanobacteriota</taxon>
        <taxon>Methanomada group</taxon>
        <taxon>Methanobacteria</taxon>
        <taxon>Methanobacteriales</taxon>
        <taxon>Methanobacteriaceae</taxon>
        <taxon>Methanosphaera</taxon>
    </lineage>
</organism>
<evidence type="ECO:0000313" key="2">
    <source>
        <dbReference type="Proteomes" id="UP000246004"/>
    </source>
</evidence>
<comment type="caution">
    <text evidence="1">The sequence shown here is derived from an EMBL/GenBank/DDBJ whole genome shotgun (WGS) entry which is preliminary data.</text>
</comment>
<accession>A0A2V2BUC0</accession>
<gene>
    <name evidence="1" type="ORF">MSCUN_06870</name>
</gene>
<dbReference type="EMBL" id="LWMS01000020">
    <property type="protein sequence ID" value="PWL08251.1"/>
    <property type="molecule type" value="Genomic_DNA"/>
</dbReference>
<dbReference type="Proteomes" id="UP000246004">
    <property type="component" value="Unassembled WGS sequence"/>
</dbReference>
<name>A0A2V2BUC0_9EURY</name>
<dbReference type="AlphaFoldDB" id="A0A2V2BUC0"/>
<evidence type="ECO:0000313" key="1">
    <source>
        <dbReference type="EMBL" id="PWL08251.1"/>
    </source>
</evidence>